<comment type="caution">
    <text evidence="2">The sequence shown here is derived from an EMBL/GenBank/DDBJ whole genome shotgun (WGS) entry which is preliminary data.</text>
</comment>
<proteinExistence type="predicted"/>
<dbReference type="EMBL" id="JABWAB010000007">
    <property type="protein sequence ID" value="KAF6047011.1"/>
    <property type="molecule type" value="Genomic_DNA"/>
</dbReference>
<feature type="compositionally biased region" description="Basic and acidic residues" evidence="1">
    <location>
        <begin position="45"/>
        <end position="54"/>
    </location>
</feature>
<dbReference type="AlphaFoldDB" id="A0A8X7T920"/>
<dbReference type="Proteomes" id="UP000590412">
    <property type="component" value="Unassembled WGS sequence"/>
</dbReference>
<accession>A0A8X7T920</accession>
<reference evidence="2" key="1">
    <citation type="submission" date="2020-03" db="EMBL/GenBank/DDBJ databases">
        <title>FDA dAtabase for Regulatory Grade micrObial Sequences (FDA-ARGOS): Supporting development and validation of Infectious Disease Dx tests.</title>
        <authorList>
            <person name="Campos J."/>
            <person name="Goldberg B."/>
            <person name="Tallon L."/>
            <person name="Sadzewicz L."/>
            <person name="Vavikolanu K."/>
            <person name="Mehta A."/>
            <person name="Aluvathingal J."/>
            <person name="Nadendla S."/>
            <person name="Nandy P."/>
            <person name="Geyer C."/>
            <person name="Yan Y."/>
            <person name="Sichtig H."/>
        </authorList>
    </citation>
    <scope>NUCLEOTIDE SEQUENCE [LARGE SCALE GENOMIC DNA]</scope>
    <source>
        <strain evidence="2">FDAARGOS_652</strain>
    </source>
</reference>
<evidence type="ECO:0000256" key="1">
    <source>
        <dbReference type="SAM" id="MobiDB-lite"/>
    </source>
</evidence>
<feature type="compositionally biased region" description="Low complexity" evidence="1">
    <location>
        <begin position="10"/>
        <end position="44"/>
    </location>
</feature>
<name>A0A8X7T920_CANPA</name>
<dbReference type="OrthoDB" id="4082971at2759"/>
<feature type="region of interest" description="Disordered" evidence="1">
    <location>
        <begin position="1"/>
        <end position="84"/>
    </location>
</feature>
<evidence type="ECO:0000313" key="3">
    <source>
        <dbReference type="Proteomes" id="UP000590412"/>
    </source>
</evidence>
<sequence>MNQVPKSPISSKVVTETSPPTSPSQHHPQSSTLASPLSPSSPKPEQNHGIHVDESNTQQPQPRPQTKQRKPQTAEEYAHQLSLWRSSGPQINTETWLFEDVDKLNPIQSKVDSAKLLHACEKAYYLRDWNKCLELCNLGAELFDVELDEVGDAMKQELQLTSRRKRLGKKHERSVVDLYDIKQRCLSRINEGKLEEANPTVN</sequence>
<protein>
    <submittedName>
        <fullName evidence="2">Uncharacterized protein</fullName>
    </submittedName>
</protein>
<gene>
    <name evidence="2" type="ORF">FOB60_004547</name>
</gene>
<evidence type="ECO:0000313" key="2">
    <source>
        <dbReference type="EMBL" id="KAF6047011.1"/>
    </source>
</evidence>
<organism evidence="2 3">
    <name type="scientific">Candida parapsilosis</name>
    <name type="common">Yeast</name>
    <dbReference type="NCBI Taxonomy" id="5480"/>
    <lineage>
        <taxon>Eukaryota</taxon>
        <taxon>Fungi</taxon>
        <taxon>Dikarya</taxon>
        <taxon>Ascomycota</taxon>
        <taxon>Saccharomycotina</taxon>
        <taxon>Pichiomycetes</taxon>
        <taxon>Debaryomycetaceae</taxon>
        <taxon>Candida/Lodderomyces clade</taxon>
        <taxon>Candida</taxon>
    </lineage>
</organism>